<feature type="compositionally biased region" description="Low complexity" evidence="1">
    <location>
        <begin position="100"/>
        <end position="109"/>
    </location>
</feature>
<feature type="signal peptide" evidence="2">
    <location>
        <begin position="1"/>
        <end position="24"/>
    </location>
</feature>
<feature type="region of interest" description="Disordered" evidence="1">
    <location>
        <begin position="100"/>
        <end position="128"/>
    </location>
</feature>
<feature type="chain" id="PRO_5003629735" evidence="2">
    <location>
        <begin position="25"/>
        <end position="141"/>
    </location>
</feature>
<dbReference type="RefSeq" id="WP_014437629.1">
    <property type="nucleotide sequence ID" value="NC_017080.1"/>
</dbReference>
<organism evidence="3 4">
    <name type="scientific">Phycisphaera mikurensis (strain NBRC 102666 / KCTC 22515 / FYK2301M01)</name>
    <dbReference type="NCBI Taxonomy" id="1142394"/>
    <lineage>
        <taxon>Bacteria</taxon>
        <taxon>Pseudomonadati</taxon>
        <taxon>Planctomycetota</taxon>
        <taxon>Phycisphaerae</taxon>
        <taxon>Phycisphaerales</taxon>
        <taxon>Phycisphaeraceae</taxon>
        <taxon>Phycisphaera</taxon>
    </lineage>
</organism>
<keyword evidence="2" id="KW-0732">Signal</keyword>
<dbReference type="KEGG" id="phm:PSMK_22520"/>
<evidence type="ECO:0000256" key="1">
    <source>
        <dbReference type="SAM" id="MobiDB-lite"/>
    </source>
</evidence>
<keyword evidence="4" id="KW-1185">Reference proteome</keyword>
<reference evidence="3 4" key="1">
    <citation type="submission" date="2012-02" db="EMBL/GenBank/DDBJ databases">
        <title>Complete genome sequence of Phycisphaera mikurensis NBRC 102666.</title>
        <authorList>
            <person name="Ankai A."/>
            <person name="Hosoyama A."/>
            <person name="Terui Y."/>
            <person name="Sekine M."/>
            <person name="Fukai R."/>
            <person name="Kato Y."/>
            <person name="Nakamura S."/>
            <person name="Yamada-Narita S."/>
            <person name="Kawakoshi A."/>
            <person name="Fukunaga Y."/>
            <person name="Yamazaki S."/>
            <person name="Fujita N."/>
        </authorList>
    </citation>
    <scope>NUCLEOTIDE SEQUENCE [LARGE SCALE GENOMIC DNA]</scope>
    <source>
        <strain evidence="4">NBRC 102666 / KCTC 22515 / FYK2301M01</strain>
    </source>
</reference>
<dbReference type="Proteomes" id="UP000007881">
    <property type="component" value="Chromosome"/>
</dbReference>
<dbReference type="STRING" id="1142394.PSMK_22520"/>
<dbReference type="HOGENOM" id="CLU_1843265_0_0_0"/>
<evidence type="ECO:0000313" key="3">
    <source>
        <dbReference type="EMBL" id="BAM04411.1"/>
    </source>
</evidence>
<evidence type="ECO:0000256" key="2">
    <source>
        <dbReference type="SAM" id="SignalP"/>
    </source>
</evidence>
<name>I0IGM3_PHYMF</name>
<sequence>MLAALPVTPAHAFRWLLAAAVAFASLGLCPCPAPASAQAIAAQAEPHGCCETGEAPAAPAMPDEDCSHCVPAETPVRLAAGDHAVERLVPAGSFPLPDALPDAAGAWPDRSAASGREARPLARPGPAPAQTLRALHALLLI</sequence>
<dbReference type="EMBL" id="AP012338">
    <property type="protein sequence ID" value="BAM04411.1"/>
    <property type="molecule type" value="Genomic_DNA"/>
</dbReference>
<gene>
    <name evidence="3" type="ordered locus">PSMK_22520</name>
</gene>
<accession>I0IGM3</accession>
<protein>
    <submittedName>
        <fullName evidence="3">Uncharacterized protein</fullName>
    </submittedName>
</protein>
<dbReference type="AlphaFoldDB" id="I0IGM3"/>
<evidence type="ECO:0000313" key="4">
    <source>
        <dbReference type="Proteomes" id="UP000007881"/>
    </source>
</evidence>
<proteinExistence type="predicted"/>